<protein>
    <submittedName>
        <fullName evidence="8">GtrA family protein</fullName>
    </submittedName>
</protein>
<dbReference type="InterPro" id="IPR051401">
    <property type="entry name" value="GtrA_CellWall_Glycosyl"/>
</dbReference>
<evidence type="ECO:0000256" key="5">
    <source>
        <dbReference type="ARBA" id="ARBA00023136"/>
    </source>
</evidence>
<evidence type="ECO:0000256" key="4">
    <source>
        <dbReference type="ARBA" id="ARBA00022989"/>
    </source>
</evidence>
<evidence type="ECO:0000313" key="9">
    <source>
        <dbReference type="Proteomes" id="UP000675284"/>
    </source>
</evidence>
<comment type="subcellular location">
    <subcellularLocation>
        <location evidence="1">Membrane</location>
        <topology evidence="1">Multi-pass membrane protein</topology>
    </subcellularLocation>
</comment>
<evidence type="ECO:0000256" key="6">
    <source>
        <dbReference type="SAM" id="Phobius"/>
    </source>
</evidence>
<keyword evidence="3 6" id="KW-0812">Transmembrane</keyword>
<comment type="caution">
    <text evidence="8">The sequence shown here is derived from an EMBL/GenBank/DDBJ whole genome shotgun (WGS) entry which is preliminary data.</text>
</comment>
<dbReference type="GO" id="GO:0000271">
    <property type="term" value="P:polysaccharide biosynthetic process"/>
    <property type="evidence" value="ECO:0007669"/>
    <property type="project" value="InterPro"/>
</dbReference>
<reference evidence="8" key="1">
    <citation type="submission" date="2021-04" db="EMBL/GenBank/DDBJ databases">
        <title>Isolation and polyphasic classification of algal microorganism.</title>
        <authorList>
            <person name="Wang S."/>
        </authorList>
    </citation>
    <scope>NUCLEOTIDE SEQUENCE</scope>
    <source>
        <strain evidence="8">720a</strain>
    </source>
</reference>
<evidence type="ECO:0000256" key="1">
    <source>
        <dbReference type="ARBA" id="ARBA00004141"/>
    </source>
</evidence>
<comment type="similarity">
    <text evidence="2">Belongs to the GtrA family.</text>
</comment>
<keyword evidence="5 6" id="KW-0472">Membrane</keyword>
<gene>
    <name evidence="8" type="ORF">KCX74_15295</name>
</gene>
<sequence>MEKASFPLMNSHVRQILRFIVVGMSAVAVDCLLYFILIPNLDPNIAKLISYICGMIIAFLLNKYWTFEKKQHAIIQFYKFTLLYVSTLGVNVGVNFFILTHISSITLVGFTIATAASTIINFTIQKWWVFKK</sequence>
<feature type="transmembrane region" description="Helical" evidence="6">
    <location>
        <begin position="16"/>
        <end position="36"/>
    </location>
</feature>
<evidence type="ECO:0000313" key="8">
    <source>
        <dbReference type="EMBL" id="MBR7797401.1"/>
    </source>
</evidence>
<feature type="domain" description="GtrA/DPMS transmembrane" evidence="7">
    <location>
        <begin position="18"/>
        <end position="130"/>
    </location>
</feature>
<dbReference type="PANTHER" id="PTHR38459:SF1">
    <property type="entry name" value="PROPHAGE BACTOPRENOL-LINKED GLUCOSE TRANSLOCASE HOMOLOG"/>
    <property type="match status" value="1"/>
</dbReference>
<feature type="transmembrane region" description="Helical" evidence="6">
    <location>
        <begin position="105"/>
        <end position="124"/>
    </location>
</feature>
<dbReference type="AlphaFoldDB" id="A0A941ICE2"/>
<keyword evidence="9" id="KW-1185">Reference proteome</keyword>
<proteinExistence type="inferred from homology"/>
<evidence type="ECO:0000259" key="7">
    <source>
        <dbReference type="Pfam" id="PF04138"/>
    </source>
</evidence>
<dbReference type="PANTHER" id="PTHR38459">
    <property type="entry name" value="PROPHAGE BACTOPRENOL-LINKED GLUCOSE TRANSLOCASE HOMOLOG"/>
    <property type="match status" value="1"/>
</dbReference>
<dbReference type="EMBL" id="JAGSOT010000053">
    <property type="protein sequence ID" value="MBR7797401.1"/>
    <property type="molecule type" value="Genomic_DNA"/>
</dbReference>
<feature type="transmembrane region" description="Helical" evidence="6">
    <location>
        <begin position="48"/>
        <end position="65"/>
    </location>
</feature>
<keyword evidence="4 6" id="KW-1133">Transmembrane helix</keyword>
<dbReference type="Pfam" id="PF04138">
    <property type="entry name" value="GtrA_DPMS_TM"/>
    <property type="match status" value="1"/>
</dbReference>
<dbReference type="InterPro" id="IPR007267">
    <property type="entry name" value="GtrA_DPMS_TM"/>
</dbReference>
<evidence type="ECO:0000256" key="3">
    <source>
        <dbReference type="ARBA" id="ARBA00022692"/>
    </source>
</evidence>
<name>A0A941ICE2_9BACI</name>
<dbReference type="Proteomes" id="UP000675284">
    <property type="component" value="Unassembled WGS sequence"/>
</dbReference>
<dbReference type="GO" id="GO:0005886">
    <property type="term" value="C:plasma membrane"/>
    <property type="evidence" value="ECO:0007669"/>
    <property type="project" value="TreeGrafter"/>
</dbReference>
<feature type="transmembrane region" description="Helical" evidence="6">
    <location>
        <begin position="77"/>
        <end position="99"/>
    </location>
</feature>
<organism evidence="8 9">
    <name type="scientific">Virgibacillus salarius</name>
    <dbReference type="NCBI Taxonomy" id="447199"/>
    <lineage>
        <taxon>Bacteria</taxon>
        <taxon>Bacillati</taxon>
        <taxon>Bacillota</taxon>
        <taxon>Bacilli</taxon>
        <taxon>Bacillales</taxon>
        <taxon>Bacillaceae</taxon>
        <taxon>Virgibacillus</taxon>
    </lineage>
</organism>
<evidence type="ECO:0000256" key="2">
    <source>
        <dbReference type="ARBA" id="ARBA00009399"/>
    </source>
</evidence>
<accession>A0A941ICE2</accession>
<dbReference type="RefSeq" id="WP_051388280.1">
    <property type="nucleotide sequence ID" value="NZ_BAAACY010000114.1"/>
</dbReference>